<gene>
    <name evidence="1" type="ORF">BP5553_04656</name>
</gene>
<name>A0A370TNX9_9HELO</name>
<keyword evidence="2" id="KW-1185">Reference proteome</keyword>
<reference evidence="1 2" key="1">
    <citation type="journal article" date="2018" name="IMA Fungus">
        <title>IMA Genome-F 9: Draft genome sequence of Annulohypoxylon stygium, Aspergillus mulundensis, Berkeleyomyces basicola (syn. Thielaviopsis basicola), Ceratocystis smalleyi, two Cercospora beticola strains, Coleophoma cylindrospora, Fusarium fracticaudum, Phialophora cf. hyalina, and Morchella septimelata.</title>
        <authorList>
            <person name="Wingfield B.D."/>
            <person name="Bills G.F."/>
            <person name="Dong Y."/>
            <person name="Huang W."/>
            <person name="Nel W.J."/>
            <person name="Swalarsk-Parry B.S."/>
            <person name="Vaghefi N."/>
            <person name="Wilken P.M."/>
            <person name="An Z."/>
            <person name="de Beer Z.W."/>
            <person name="De Vos L."/>
            <person name="Chen L."/>
            <person name="Duong T.A."/>
            <person name="Gao Y."/>
            <person name="Hammerbacher A."/>
            <person name="Kikkert J.R."/>
            <person name="Li Y."/>
            <person name="Li H."/>
            <person name="Li K."/>
            <person name="Li Q."/>
            <person name="Liu X."/>
            <person name="Ma X."/>
            <person name="Naidoo K."/>
            <person name="Pethybridge S.J."/>
            <person name="Sun J."/>
            <person name="Steenkamp E.T."/>
            <person name="van der Nest M.A."/>
            <person name="van Wyk S."/>
            <person name="Wingfield M.J."/>
            <person name="Xiong C."/>
            <person name="Yue Q."/>
            <person name="Zhang X."/>
        </authorList>
    </citation>
    <scope>NUCLEOTIDE SEQUENCE [LARGE SCALE GENOMIC DNA]</scope>
    <source>
        <strain evidence="1 2">BP 5553</strain>
    </source>
</reference>
<accession>A0A370TNX9</accession>
<sequence length="285" mass="32618">MSTGARASSVSDTFEQPGAVTGHSEVAIVKESCLHSQSLGSSFLISVGNFLERLPPELRLEIYKLVLPVETCFSQEWHLITVEIALLSTCRLIKNEAYPLFLFSNNFKIGIIIPYPKTLYPQTHAFFKHVREVTFDWYPKLLWNTGNHSTGRVSGSQNVNTVRELYKYPKLQILHIIGHWHILDDNYMRLVHHYREEGALHVYLEYSGLEALLGIPGISEITFRHFTDGRRTKHLIAMGEYMTKCLADLKTAPYDPTPPKRQVLSCIKEAFRDKYGRESSSEDET</sequence>
<dbReference type="GeneID" id="43597505"/>
<evidence type="ECO:0000313" key="2">
    <source>
        <dbReference type="Proteomes" id="UP000254866"/>
    </source>
</evidence>
<dbReference type="Proteomes" id="UP000254866">
    <property type="component" value="Unassembled WGS sequence"/>
</dbReference>
<proteinExistence type="predicted"/>
<dbReference type="AlphaFoldDB" id="A0A370TNX9"/>
<evidence type="ECO:0008006" key="3">
    <source>
        <dbReference type="Google" id="ProtNLM"/>
    </source>
</evidence>
<comment type="caution">
    <text evidence="1">The sequence shown here is derived from an EMBL/GenBank/DDBJ whole genome shotgun (WGS) entry which is preliminary data.</text>
</comment>
<organism evidence="1 2">
    <name type="scientific">Venustampulla echinocandica</name>
    <dbReference type="NCBI Taxonomy" id="2656787"/>
    <lineage>
        <taxon>Eukaryota</taxon>
        <taxon>Fungi</taxon>
        <taxon>Dikarya</taxon>
        <taxon>Ascomycota</taxon>
        <taxon>Pezizomycotina</taxon>
        <taxon>Leotiomycetes</taxon>
        <taxon>Helotiales</taxon>
        <taxon>Pleuroascaceae</taxon>
        <taxon>Venustampulla</taxon>
    </lineage>
</organism>
<protein>
    <recommendedName>
        <fullName evidence="3">F-box domain-containing protein</fullName>
    </recommendedName>
</protein>
<dbReference type="RefSeq" id="XP_031869879.1">
    <property type="nucleotide sequence ID" value="XM_032013279.1"/>
</dbReference>
<evidence type="ECO:0000313" key="1">
    <source>
        <dbReference type="EMBL" id="RDL37223.1"/>
    </source>
</evidence>
<dbReference type="EMBL" id="NPIC01000003">
    <property type="protein sequence ID" value="RDL37223.1"/>
    <property type="molecule type" value="Genomic_DNA"/>
</dbReference>